<dbReference type="InterPro" id="IPR011021">
    <property type="entry name" value="Arrestin-like_N"/>
</dbReference>
<reference evidence="3 4" key="1">
    <citation type="submission" date="2022-12" db="EMBL/GenBank/DDBJ databases">
        <title>Chromosome-level genome of Tegillarca granosa.</title>
        <authorList>
            <person name="Kim J."/>
        </authorList>
    </citation>
    <scope>NUCLEOTIDE SEQUENCE [LARGE SCALE GENOMIC DNA]</scope>
    <source>
        <strain evidence="3">Teg-2019</strain>
        <tissue evidence="3">Adductor muscle</tissue>
    </source>
</reference>
<evidence type="ECO:0000313" key="4">
    <source>
        <dbReference type="Proteomes" id="UP001217089"/>
    </source>
</evidence>
<gene>
    <name evidence="3" type="ORF">KUTeg_017854</name>
</gene>
<feature type="domain" description="Arrestin C-terminal-like" evidence="2">
    <location>
        <begin position="116"/>
        <end position="246"/>
    </location>
</feature>
<proteinExistence type="inferred from homology"/>
<evidence type="ECO:0000256" key="1">
    <source>
        <dbReference type="ARBA" id="ARBA00005298"/>
    </source>
</evidence>
<dbReference type="EMBL" id="JARBDR010000903">
    <property type="protein sequence ID" value="KAJ8304271.1"/>
    <property type="molecule type" value="Genomic_DNA"/>
</dbReference>
<evidence type="ECO:0000259" key="2">
    <source>
        <dbReference type="SMART" id="SM01017"/>
    </source>
</evidence>
<dbReference type="Gene3D" id="2.60.40.640">
    <property type="match status" value="2"/>
</dbReference>
<sequence length="306" mass="33368">MGFAHVQWSESRGSGKNRHTVTYRSREVYVDAIVPLQQPPPGSSEVVLSAGNHEYPFQMQLPAACPQSFESITGRVRYMLEAHVDIPWAFDERYNLTFTTGVEAENSKTLCCLCCASGPIHAKFTLERTGFVPGEAIAIKAEVNNGSNRTMSSSFVTLIMQTSYHAQGKTKTVTTEVAKVSKGEIAKGDTDVWYGEKLHIPAVPASDLPGCNIIHIKYMVVFNVDPSGPAFDLLVPVDVTIGTIPLRQTLQQYGFQVPPAPHPPPSAPTLDYNDPTIAAPPNVAMPGMRRHCKKSDENLPDGKCNA</sequence>
<comment type="caution">
    <text evidence="3">The sequence shown here is derived from an EMBL/GenBank/DDBJ whole genome shotgun (WGS) entry which is preliminary data.</text>
</comment>
<dbReference type="Proteomes" id="UP001217089">
    <property type="component" value="Unassembled WGS sequence"/>
</dbReference>
<name>A0ABQ9EK56_TEGGR</name>
<protein>
    <recommendedName>
        <fullName evidence="2">Arrestin C-terminal-like domain-containing protein</fullName>
    </recommendedName>
</protein>
<dbReference type="InterPro" id="IPR014756">
    <property type="entry name" value="Ig_E-set"/>
</dbReference>
<keyword evidence="4" id="KW-1185">Reference proteome</keyword>
<dbReference type="InterPro" id="IPR014752">
    <property type="entry name" value="Arrestin-like_C"/>
</dbReference>
<dbReference type="InterPro" id="IPR050357">
    <property type="entry name" value="Arrestin_domain-protein"/>
</dbReference>
<dbReference type="PANTHER" id="PTHR11188">
    <property type="entry name" value="ARRESTIN DOMAIN CONTAINING PROTEIN"/>
    <property type="match status" value="1"/>
</dbReference>
<accession>A0ABQ9EK56</accession>
<dbReference type="InterPro" id="IPR011022">
    <property type="entry name" value="Arrestin_C-like"/>
</dbReference>
<dbReference type="Pfam" id="PF00339">
    <property type="entry name" value="Arrestin_N"/>
    <property type="match status" value="1"/>
</dbReference>
<dbReference type="Pfam" id="PF02752">
    <property type="entry name" value="Arrestin_C"/>
    <property type="match status" value="1"/>
</dbReference>
<dbReference type="PANTHER" id="PTHR11188:SF176">
    <property type="entry name" value="ARRESTIN DOMAIN-CONTAINING PROTEIN 1"/>
    <property type="match status" value="1"/>
</dbReference>
<evidence type="ECO:0000313" key="3">
    <source>
        <dbReference type="EMBL" id="KAJ8304271.1"/>
    </source>
</evidence>
<comment type="similarity">
    <text evidence="1">Belongs to the arrestin family.</text>
</comment>
<organism evidence="3 4">
    <name type="scientific">Tegillarca granosa</name>
    <name type="common">Malaysian cockle</name>
    <name type="synonym">Anadara granosa</name>
    <dbReference type="NCBI Taxonomy" id="220873"/>
    <lineage>
        <taxon>Eukaryota</taxon>
        <taxon>Metazoa</taxon>
        <taxon>Spiralia</taxon>
        <taxon>Lophotrochozoa</taxon>
        <taxon>Mollusca</taxon>
        <taxon>Bivalvia</taxon>
        <taxon>Autobranchia</taxon>
        <taxon>Pteriomorphia</taxon>
        <taxon>Arcoida</taxon>
        <taxon>Arcoidea</taxon>
        <taxon>Arcidae</taxon>
        <taxon>Tegillarca</taxon>
    </lineage>
</organism>
<dbReference type="SMART" id="SM01017">
    <property type="entry name" value="Arrestin_C"/>
    <property type="match status" value="1"/>
</dbReference>
<dbReference type="SUPFAM" id="SSF81296">
    <property type="entry name" value="E set domains"/>
    <property type="match status" value="2"/>
</dbReference>